<sequence length="380" mass="44792">MGREYEDLEVGVVGRDGIFAVFSEISDAFYVIFKLTTSLIKFLFFLKIISNILVLLSYDLSNSYYSPYLHKYPTQKFLSQVKRRRKSKAQKSRDRKKAYVEELELKAKTLEAENFRLQGLLIAYRSDKFHTIGEGPSAYIDHINERKKQLHSDYIAENSSKKESKKDVSIFESFNQTYRSNMQKHQEFRDSMFKILIDYPFPGFHDEYWTDLERGTLKDFKTLQKLSKCIKMTLSEFKEENDINLLDELVASLNPNKKQYLFMEKFLGKERDLKKRYLQGIDYLLKAKEIFEITGVQHVHHTKFMLMSNIFQDSQILGSKLMEGVNSNLNQFEDIWGVQIVKKAYSSNLGDCPFTGSFAEKVLKKEQRVIEYHYNHYCFS</sequence>
<dbReference type="SUPFAM" id="SSF57959">
    <property type="entry name" value="Leucine zipper domain"/>
    <property type="match status" value="1"/>
</dbReference>
<reference evidence="2" key="1">
    <citation type="submission" date="2023-07" db="EMBL/GenBank/DDBJ databases">
        <authorList>
            <consortium name="AG Swart"/>
            <person name="Singh M."/>
            <person name="Singh A."/>
            <person name="Seah K."/>
            <person name="Emmerich C."/>
        </authorList>
    </citation>
    <scope>NUCLEOTIDE SEQUENCE</scope>
    <source>
        <strain evidence="2">DP1</strain>
    </source>
</reference>
<dbReference type="InterPro" id="IPR046347">
    <property type="entry name" value="bZIP_sf"/>
</dbReference>
<evidence type="ECO:0000256" key="1">
    <source>
        <dbReference type="SAM" id="Coils"/>
    </source>
</evidence>
<evidence type="ECO:0000313" key="2">
    <source>
        <dbReference type="EMBL" id="CAI2372769.1"/>
    </source>
</evidence>
<protein>
    <recommendedName>
        <fullName evidence="4">BZIP domain-containing protein</fullName>
    </recommendedName>
</protein>
<evidence type="ECO:0008006" key="4">
    <source>
        <dbReference type="Google" id="ProtNLM"/>
    </source>
</evidence>
<dbReference type="EMBL" id="CAMPGE010014073">
    <property type="protein sequence ID" value="CAI2372769.1"/>
    <property type="molecule type" value="Genomic_DNA"/>
</dbReference>
<keyword evidence="3" id="KW-1185">Reference proteome</keyword>
<name>A0AAD2CVJ0_EUPCR</name>
<evidence type="ECO:0000313" key="3">
    <source>
        <dbReference type="Proteomes" id="UP001295684"/>
    </source>
</evidence>
<dbReference type="GO" id="GO:0003700">
    <property type="term" value="F:DNA-binding transcription factor activity"/>
    <property type="evidence" value="ECO:0007669"/>
    <property type="project" value="InterPro"/>
</dbReference>
<organism evidence="2 3">
    <name type="scientific">Euplotes crassus</name>
    <dbReference type="NCBI Taxonomy" id="5936"/>
    <lineage>
        <taxon>Eukaryota</taxon>
        <taxon>Sar</taxon>
        <taxon>Alveolata</taxon>
        <taxon>Ciliophora</taxon>
        <taxon>Intramacronucleata</taxon>
        <taxon>Spirotrichea</taxon>
        <taxon>Hypotrichia</taxon>
        <taxon>Euplotida</taxon>
        <taxon>Euplotidae</taxon>
        <taxon>Moneuplotes</taxon>
    </lineage>
</organism>
<gene>
    <name evidence="2" type="ORF">ECRASSUSDP1_LOCUS14102</name>
</gene>
<feature type="coiled-coil region" evidence="1">
    <location>
        <begin position="93"/>
        <end position="120"/>
    </location>
</feature>
<keyword evidence="1" id="KW-0175">Coiled coil</keyword>
<proteinExistence type="predicted"/>
<accession>A0AAD2CVJ0</accession>
<dbReference type="Proteomes" id="UP001295684">
    <property type="component" value="Unassembled WGS sequence"/>
</dbReference>
<dbReference type="AlphaFoldDB" id="A0AAD2CVJ0"/>
<comment type="caution">
    <text evidence="2">The sequence shown here is derived from an EMBL/GenBank/DDBJ whole genome shotgun (WGS) entry which is preliminary data.</text>
</comment>
<dbReference type="Gene3D" id="1.20.5.170">
    <property type="match status" value="1"/>
</dbReference>